<keyword evidence="5 8" id="KW-0012">Acyltransferase</keyword>
<dbReference type="EMBL" id="VUYU01000001">
    <property type="protein sequence ID" value="NHZ32014.1"/>
    <property type="molecule type" value="Genomic_DNA"/>
</dbReference>
<dbReference type="Pfam" id="PF01553">
    <property type="entry name" value="Acyltransferase"/>
    <property type="match status" value="1"/>
</dbReference>
<evidence type="ECO:0000313" key="9">
    <source>
        <dbReference type="Proteomes" id="UP000785613"/>
    </source>
</evidence>
<organism evidence="8 9">
    <name type="scientific">Massilia rubra</name>
    <dbReference type="NCBI Taxonomy" id="2607910"/>
    <lineage>
        <taxon>Bacteria</taxon>
        <taxon>Pseudomonadati</taxon>
        <taxon>Pseudomonadota</taxon>
        <taxon>Betaproteobacteria</taxon>
        <taxon>Burkholderiales</taxon>
        <taxon>Oxalobacteraceae</taxon>
        <taxon>Telluria group</taxon>
        <taxon>Massilia</taxon>
    </lineage>
</organism>
<proteinExistence type="predicted"/>
<feature type="signal peptide" evidence="6">
    <location>
        <begin position="1"/>
        <end position="24"/>
    </location>
</feature>
<comment type="pathway">
    <text evidence="1">Lipid metabolism.</text>
</comment>
<accession>A0ABX0LKB2</accession>
<reference evidence="8 9" key="1">
    <citation type="submission" date="2019-09" db="EMBL/GenBank/DDBJ databases">
        <title>Taxonomy of Antarctic Massilia spp.: description of Massilia rubra sp. nov., Massilia aquatica sp. nov., Massilia mucilaginosa sp. nov., Massilia frigida sp. nov. isolated from streams, lakes and regoliths.</title>
        <authorList>
            <person name="Holochova P."/>
            <person name="Sedlacek I."/>
            <person name="Kralova S."/>
            <person name="Maslanova I."/>
            <person name="Busse H.-J."/>
            <person name="Stankova E."/>
            <person name="Vrbovska V."/>
            <person name="Kovarovic V."/>
            <person name="Bartak M."/>
            <person name="Svec P."/>
            <person name="Pantucek R."/>
        </authorList>
    </citation>
    <scope>NUCLEOTIDE SEQUENCE [LARGE SCALE GENOMIC DNA]</scope>
    <source>
        <strain evidence="8 9">CCM 8692</strain>
    </source>
</reference>
<dbReference type="CDD" id="cd07989">
    <property type="entry name" value="LPLAT_AGPAT-like"/>
    <property type="match status" value="1"/>
</dbReference>
<keyword evidence="4" id="KW-0443">Lipid metabolism</keyword>
<dbReference type="SUPFAM" id="SSF69593">
    <property type="entry name" value="Glycerol-3-phosphate (1)-acyltransferase"/>
    <property type="match status" value="1"/>
</dbReference>
<feature type="chain" id="PRO_5045499975" evidence="6">
    <location>
        <begin position="25"/>
        <end position="246"/>
    </location>
</feature>
<evidence type="ECO:0000259" key="7">
    <source>
        <dbReference type="SMART" id="SM00563"/>
    </source>
</evidence>
<evidence type="ECO:0000313" key="8">
    <source>
        <dbReference type="EMBL" id="NHZ32014.1"/>
    </source>
</evidence>
<name>A0ABX0LKB2_9BURK</name>
<sequence>MKIKLYFRLCRVFFHLLTGLSACAFVFPWASHALRDRVTQSWSRRLVGICGVTVTPSTGVAALAHAMVVANHVSWLDIFVINALYPCRFVAKSEIREWPVLGWLADKAGTVFLARGNRRDLRQIFKGLVHKLEQGERVAFFPEGTTAAQGSLLPFHANLFEAAVDAGVMVQPYAVSYVDASGALHPSIEFIGEMTFAESMVAILSGPAVTARVVCMAPIDAAGAHRRDVCAAAHAAVGTALGHKPG</sequence>
<dbReference type="PROSITE" id="PS51257">
    <property type="entry name" value="PROKAR_LIPOPROTEIN"/>
    <property type="match status" value="1"/>
</dbReference>
<keyword evidence="3" id="KW-0808">Transferase</keyword>
<keyword evidence="6" id="KW-0732">Signal</keyword>
<evidence type="ECO:0000256" key="3">
    <source>
        <dbReference type="ARBA" id="ARBA00022679"/>
    </source>
</evidence>
<evidence type="ECO:0000256" key="6">
    <source>
        <dbReference type="SAM" id="SignalP"/>
    </source>
</evidence>
<evidence type="ECO:0000256" key="5">
    <source>
        <dbReference type="ARBA" id="ARBA00023315"/>
    </source>
</evidence>
<evidence type="ECO:0000256" key="1">
    <source>
        <dbReference type="ARBA" id="ARBA00005189"/>
    </source>
</evidence>
<evidence type="ECO:0000256" key="2">
    <source>
        <dbReference type="ARBA" id="ARBA00022516"/>
    </source>
</evidence>
<keyword evidence="9" id="KW-1185">Reference proteome</keyword>
<dbReference type="PANTHER" id="PTHR10434:SF64">
    <property type="entry name" value="1-ACYL-SN-GLYCEROL-3-PHOSPHATE ACYLTRANSFERASE-RELATED"/>
    <property type="match status" value="1"/>
</dbReference>
<dbReference type="SMART" id="SM00563">
    <property type="entry name" value="PlsC"/>
    <property type="match status" value="1"/>
</dbReference>
<comment type="caution">
    <text evidence="8">The sequence shown here is derived from an EMBL/GenBank/DDBJ whole genome shotgun (WGS) entry which is preliminary data.</text>
</comment>
<feature type="domain" description="Phospholipid/glycerol acyltransferase" evidence="7">
    <location>
        <begin position="66"/>
        <end position="178"/>
    </location>
</feature>
<protein>
    <submittedName>
        <fullName evidence="8">1-acyl-sn-glycerol-3-phosphate acyltransferase</fullName>
    </submittedName>
</protein>
<dbReference type="Proteomes" id="UP000785613">
    <property type="component" value="Unassembled WGS sequence"/>
</dbReference>
<evidence type="ECO:0000256" key="4">
    <source>
        <dbReference type="ARBA" id="ARBA00023098"/>
    </source>
</evidence>
<keyword evidence="2" id="KW-0444">Lipid biosynthesis</keyword>
<dbReference type="PANTHER" id="PTHR10434">
    <property type="entry name" value="1-ACYL-SN-GLYCEROL-3-PHOSPHATE ACYLTRANSFERASE"/>
    <property type="match status" value="1"/>
</dbReference>
<dbReference type="GO" id="GO:0016746">
    <property type="term" value="F:acyltransferase activity"/>
    <property type="evidence" value="ECO:0007669"/>
    <property type="project" value="UniProtKB-KW"/>
</dbReference>
<gene>
    <name evidence="8" type="ORF">F0185_00170</name>
</gene>
<dbReference type="InterPro" id="IPR002123">
    <property type="entry name" value="Plipid/glycerol_acylTrfase"/>
</dbReference>
<dbReference type="RefSeq" id="WP_167220497.1">
    <property type="nucleotide sequence ID" value="NZ_VUYU01000001.1"/>
</dbReference>